<feature type="compositionally biased region" description="Basic residues" evidence="2">
    <location>
        <begin position="758"/>
        <end position="771"/>
    </location>
</feature>
<gene>
    <name evidence="4" type="ORF">INT47_001257</name>
</gene>
<feature type="compositionally biased region" description="Acidic residues" evidence="2">
    <location>
        <begin position="15"/>
        <end position="34"/>
    </location>
</feature>
<protein>
    <recommendedName>
        <fullName evidence="3">Cas12f1-like TNB domain-containing protein</fullName>
    </recommendedName>
</protein>
<dbReference type="GO" id="GO:0003677">
    <property type="term" value="F:DNA binding"/>
    <property type="evidence" value="ECO:0007669"/>
    <property type="project" value="UniProtKB-KW"/>
</dbReference>
<feature type="domain" description="Cas12f1-like TNB" evidence="3">
    <location>
        <begin position="842"/>
        <end position="913"/>
    </location>
</feature>
<feature type="region of interest" description="Disordered" evidence="2">
    <location>
        <begin position="1"/>
        <end position="51"/>
    </location>
</feature>
<evidence type="ECO:0000256" key="1">
    <source>
        <dbReference type="ARBA" id="ARBA00023125"/>
    </source>
</evidence>
<reference evidence="4" key="1">
    <citation type="submission" date="2020-12" db="EMBL/GenBank/DDBJ databases">
        <title>Metabolic potential, ecology and presence of endohyphal bacteria is reflected in genomic diversity of Mucoromycotina.</title>
        <authorList>
            <person name="Muszewska A."/>
            <person name="Okrasinska A."/>
            <person name="Steczkiewicz K."/>
            <person name="Drgas O."/>
            <person name="Orlowska M."/>
            <person name="Perlinska-Lenart U."/>
            <person name="Aleksandrzak-Piekarczyk T."/>
            <person name="Szatraj K."/>
            <person name="Zielenkiewicz U."/>
            <person name="Pilsyk S."/>
            <person name="Malc E."/>
            <person name="Mieczkowski P."/>
            <person name="Kruszewska J.S."/>
            <person name="Biernat P."/>
            <person name="Pawlowska J."/>
        </authorList>
    </citation>
    <scope>NUCLEOTIDE SEQUENCE</scope>
    <source>
        <strain evidence="4">WA0000017839</strain>
    </source>
</reference>
<feature type="region of interest" description="Disordered" evidence="2">
    <location>
        <begin position="739"/>
        <end position="777"/>
    </location>
</feature>
<feature type="compositionally biased region" description="Basic residues" evidence="2">
    <location>
        <begin position="1"/>
        <end position="10"/>
    </location>
</feature>
<feature type="compositionally biased region" description="Basic residues" evidence="2">
    <location>
        <begin position="42"/>
        <end position="51"/>
    </location>
</feature>
<evidence type="ECO:0000313" key="5">
    <source>
        <dbReference type="Proteomes" id="UP000603453"/>
    </source>
</evidence>
<dbReference type="Proteomes" id="UP000603453">
    <property type="component" value="Unassembled WGS sequence"/>
</dbReference>
<proteinExistence type="predicted"/>
<keyword evidence="5" id="KW-1185">Reference proteome</keyword>
<evidence type="ECO:0000259" key="3">
    <source>
        <dbReference type="Pfam" id="PF07282"/>
    </source>
</evidence>
<sequence length="943" mass="107743">MMKERKKRAIQAKEEGEEENKEEDNEGEYEEYAEDPGPSTPVKRRRQSRNRKYQEFFEKRMEKQAGRLQKKSKVVAGDGAKKCKRCTEAGVYNEERAHTTTRSPLCPFHQTTKQEAITAALETKITSTFTRKIGLEASLTSNMDGEAKTIFCDNVLTLVNFMRETAIKSMLFANFYILKLLQKNKADDDWVLPMIFFSPVFFKSCQQLVCGRDMSSNNTMFDKADIIESFRQYKLLYPGGSQVSTDTGGIFYSSAQSSLATQSATIFSNHVVESFEKRMKSYFIFCLASFKFTKPEKVAVAEYLFNKCTMLKTPVWPTNMVSSPALTEYLLALIMMFKVSSVHTPLTVSKISENPGIVITSLFKILRATEMSNVAQTVAAEEPQDSVSLPWVYNMLSITCENEVEDINKRRRSALARKIRNAINSTAPVALSKPSFLSEVNFNKVQENVLATRLQLAQSRIYLSDPETRDPDVIIPERKDCFIPENFSIHHSRKTFSMMPHYGLNRQYVTIDIATLRILVNRSDIIKRIAIYDQSLDAYARDSTYFMSLFDLKKLGQSGSVTEMLNRRKVMMRNILCTDGRSADFLFTRPAVPKDNEDIKLEMNDFETWEMQDVLRLWGADPGVTDIFVASDGNGNDAHEIRSISTAEYYVKAGYKKNQVTMKSLKQEEGITTIETNIPTHRTSKLSTFEQHLQYYFTHLDTLLQFYDGRFTDLRFSNSRGQQRMDNELVNIFCSGGKKYNPDKKAHPRRNKADYKQRREKKKKKKNKKKMTLQVGKSSLSAPATAYTTVSVTTSGPSTETQNQKWKKAPFKNEKKVPLVALGNAVFNVTMKGKQSGTLHRLRKKMEEANVDERLILVYTDEYLSSQMCSNPSCLLKTLENVRIPDVGKIHNLLTCNSCNKLWNRDTNAARNIYSIASFMQKNNNLRPSRFQRPATDPQSSIS</sequence>
<comment type="caution">
    <text evidence="4">The sequence shown here is derived from an EMBL/GenBank/DDBJ whole genome shotgun (WGS) entry which is preliminary data.</text>
</comment>
<organism evidence="4 5">
    <name type="scientific">Mucor saturninus</name>
    <dbReference type="NCBI Taxonomy" id="64648"/>
    <lineage>
        <taxon>Eukaryota</taxon>
        <taxon>Fungi</taxon>
        <taxon>Fungi incertae sedis</taxon>
        <taxon>Mucoromycota</taxon>
        <taxon>Mucoromycotina</taxon>
        <taxon>Mucoromycetes</taxon>
        <taxon>Mucorales</taxon>
        <taxon>Mucorineae</taxon>
        <taxon>Mucoraceae</taxon>
        <taxon>Mucor</taxon>
    </lineage>
</organism>
<name>A0A8H7RPP9_9FUNG</name>
<feature type="compositionally biased region" description="Basic and acidic residues" evidence="2">
    <location>
        <begin position="740"/>
        <end position="757"/>
    </location>
</feature>
<evidence type="ECO:0000313" key="4">
    <source>
        <dbReference type="EMBL" id="KAG2213987.1"/>
    </source>
</evidence>
<evidence type="ECO:0000256" key="2">
    <source>
        <dbReference type="SAM" id="MobiDB-lite"/>
    </source>
</evidence>
<keyword evidence="1" id="KW-0238">DNA-binding</keyword>
<dbReference type="AlphaFoldDB" id="A0A8H7RPP9"/>
<dbReference type="Pfam" id="PF07282">
    <property type="entry name" value="Cas12f1-like_TNB"/>
    <property type="match status" value="1"/>
</dbReference>
<dbReference type="EMBL" id="JAEPRD010000002">
    <property type="protein sequence ID" value="KAG2213987.1"/>
    <property type="molecule type" value="Genomic_DNA"/>
</dbReference>
<dbReference type="OrthoDB" id="2289518at2759"/>
<dbReference type="InterPro" id="IPR010095">
    <property type="entry name" value="Cas12f1-like_TNB"/>
</dbReference>
<accession>A0A8H7RPP9</accession>